<name>A0A371F0F4_MUCPR</name>
<accession>A0A371F0F4</accession>
<comment type="caution">
    <text evidence="1">The sequence shown here is derived from an EMBL/GenBank/DDBJ whole genome shotgun (WGS) entry which is preliminary data.</text>
</comment>
<evidence type="ECO:0000313" key="1">
    <source>
        <dbReference type="EMBL" id="RDX71776.1"/>
    </source>
</evidence>
<organism evidence="1 2">
    <name type="scientific">Mucuna pruriens</name>
    <name type="common">Velvet bean</name>
    <name type="synonym">Dolichos pruriens</name>
    <dbReference type="NCBI Taxonomy" id="157652"/>
    <lineage>
        <taxon>Eukaryota</taxon>
        <taxon>Viridiplantae</taxon>
        <taxon>Streptophyta</taxon>
        <taxon>Embryophyta</taxon>
        <taxon>Tracheophyta</taxon>
        <taxon>Spermatophyta</taxon>
        <taxon>Magnoliopsida</taxon>
        <taxon>eudicotyledons</taxon>
        <taxon>Gunneridae</taxon>
        <taxon>Pentapetalae</taxon>
        <taxon>rosids</taxon>
        <taxon>fabids</taxon>
        <taxon>Fabales</taxon>
        <taxon>Fabaceae</taxon>
        <taxon>Papilionoideae</taxon>
        <taxon>50 kb inversion clade</taxon>
        <taxon>NPAAA clade</taxon>
        <taxon>indigoferoid/millettioid clade</taxon>
        <taxon>Phaseoleae</taxon>
        <taxon>Mucuna</taxon>
    </lineage>
</organism>
<dbReference type="Proteomes" id="UP000257109">
    <property type="component" value="Unassembled WGS sequence"/>
</dbReference>
<dbReference type="EMBL" id="QJKJ01011204">
    <property type="protein sequence ID" value="RDX71776.1"/>
    <property type="molecule type" value="Genomic_DNA"/>
</dbReference>
<protein>
    <recommendedName>
        <fullName evidence="3">Copia protein</fullName>
    </recommendedName>
</protein>
<reference evidence="1" key="1">
    <citation type="submission" date="2018-05" db="EMBL/GenBank/DDBJ databases">
        <title>Draft genome of Mucuna pruriens seed.</title>
        <authorList>
            <person name="Nnadi N.E."/>
            <person name="Vos R."/>
            <person name="Hasami M.H."/>
            <person name="Devisetty U.K."/>
            <person name="Aguiy J.C."/>
        </authorList>
    </citation>
    <scope>NUCLEOTIDE SEQUENCE [LARGE SCALE GENOMIC DNA]</scope>
    <source>
        <strain evidence="1">JCA_2017</strain>
    </source>
</reference>
<gene>
    <name evidence="1" type="ORF">CR513_48825</name>
</gene>
<feature type="non-terminal residue" evidence="1">
    <location>
        <position position="1"/>
    </location>
</feature>
<dbReference type="AlphaFoldDB" id="A0A371F0F4"/>
<sequence>MTFVTYNDFQKFEVAEAILTEIIWIKQPIQKLKFAEISQMKLFCDNHASSLLPLIQIFIIRPNTLKEKSSLIVLSLTNINSNDQLAYILTPTPLDVPHIGFFL</sequence>
<proteinExistence type="predicted"/>
<keyword evidence="2" id="KW-1185">Reference proteome</keyword>
<evidence type="ECO:0000313" key="2">
    <source>
        <dbReference type="Proteomes" id="UP000257109"/>
    </source>
</evidence>
<evidence type="ECO:0008006" key="3">
    <source>
        <dbReference type="Google" id="ProtNLM"/>
    </source>
</evidence>